<dbReference type="PANTHER" id="PTHR38706">
    <property type="entry name" value="SI:CH211-198C19.1-RELATED"/>
    <property type="match status" value="1"/>
</dbReference>
<dbReference type="GeneID" id="112146352"/>
<evidence type="ECO:0000313" key="3">
    <source>
        <dbReference type="Proteomes" id="UP000261560"/>
    </source>
</evidence>
<dbReference type="AlphaFoldDB" id="A0A3B3C551"/>
<dbReference type="KEGG" id="oml:112146352"/>
<reference evidence="2" key="1">
    <citation type="submission" date="2025-08" db="UniProtKB">
        <authorList>
            <consortium name="Ensembl"/>
        </authorList>
    </citation>
    <scope>IDENTIFICATION</scope>
</reference>
<dbReference type="OMA" id="RYRYFTV"/>
<evidence type="ECO:0000256" key="1">
    <source>
        <dbReference type="SAM" id="SignalP"/>
    </source>
</evidence>
<feature type="signal peptide" evidence="1">
    <location>
        <begin position="1"/>
        <end position="23"/>
    </location>
</feature>
<dbReference type="OrthoDB" id="8446997at2759"/>
<dbReference type="GeneTree" id="ENSGT00730000111690"/>
<feature type="chain" id="PRO_5017294639" evidence="1">
    <location>
        <begin position="24"/>
        <end position="497"/>
    </location>
</feature>
<keyword evidence="3" id="KW-1185">Reference proteome</keyword>
<dbReference type="RefSeq" id="XP_024127907.1">
    <property type="nucleotide sequence ID" value="XM_024272139.2"/>
</dbReference>
<name>A0A3B3C551_ORYME</name>
<sequence length="497" mass="58009">MKKLQVITGYCIVLFLILTSTSAIKKLSTIDDLKQVNFGQSVPTHSLLLLYWFANTVDIDNNDLIRLTFDPNREDYGSHHYGNYERLLEPLPNGNVRYRYYTVGNLNPETSTQLPSYVIHPRMGFEGRNRDRIIFRVREQNTGRQGGSIIDQVYITQHYQQADNQGTRYDPEHTYRVTHSLLNQIREFSYESYGNVMEDLRELRDNYGSYADENQLKYIKNTWGDLACLGLFLYIIIQEKHSSRQPNRRQQPPTNQRTNSDFVVNIPASTRRSIPGNFACLSIANQRDTMKLKVKTSPSGTAMIHWSNVPEYILNEGVMVALYKSDDDDKALNYKSIENRKSGQYDTKIPLDEHLQARLHKTQTLCFFWKRLGEEIERGEEFKNPKAVDISGSETKLQLFARNGKACARLYVPKYVDWQSTFKEAWVGFYSSGTKSAKNYEWWQWEWVTKFKPKMNFQDFSYDIFEYQSSLTIAPGVQARLMLRGYEEKVRTPGWNC</sequence>
<dbReference type="Proteomes" id="UP000261560">
    <property type="component" value="Unplaced"/>
</dbReference>
<organism evidence="2 3">
    <name type="scientific">Oryzias melastigma</name>
    <name type="common">Marine medaka</name>
    <dbReference type="NCBI Taxonomy" id="30732"/>
    <lineage>
        <taxon>Eukaryota</taxon>
        <taxon>Metazoa</taxon>
        <taxon>Chordata</taxon>
        <taxon>Craniata</taxon>
        <taxon>Vertebrata</taxon>
        <taxon>Euteleostomi</taxon>
        <taxon>Actinopterygii</taxon>
        <taxon>Neopterygii</taxon>
        <taxon>Teleostei</taxon>
        <taxon>Neoteleostei</taxon>
        <taxon>Acanthomorphata</taxon>
        <taxon>Ovalentaria</taxon>
        <taxon>Atherinomorphae</taxon>
        <taxon>Beloniformes</taxon>
        <taxon>Adrianichthyidae</taxon>
        <taxon>Oryziinae</taxon>
        <taxon>Oryzias</taxon>
    </lineage>
</organism>
<dbReference type="Ensembl" id="ENSOMET00000032829.1">
    <property type="protein sequence ID" value="ENSOMEP00000012714.1"/>
    <property type="gene ID" value="ENSOMEG00000014124.1"/>
</dbReference>
<evidence type="ECO:0000313" key="2">
    <source>
        <dbReference type="Ensembl" id="ENSOMEP00000012714.1"/>
    </source>
</evidence>
<protein>
    <submittedName>
        <fullName evidence="2">Uncharacterized LOC112146352</fullName>
    </submittedName>
</protein>
<reference evidence="2" key="2">
    <citation type="submission" date="2025-09" db="UniProtKB">
        <authorList>
            <consortium name="Ensembl"/>
        </authorList>
    </citation>
    <scope>IDENTIFICATION</scope>
</reference>
<dbReference type="PaxDb" id="30732-ENSOMEP00000012714"/>
<dbReference type="PANTHER" id="PTHR38706:SF2">
    <property type="match status" value="1"/>
</dbReference>
<proteinExistence type="predicted"/>
<accession>A0A3B3C551</accession>
<keyword evidence="1" id="KW-0732">Signal</keyword>